<feature type="domain" description="4Fe-4S ferredoxin-type" evidence="6">
    <location>
        <begin position="6"/>
        <end position="35"/>
    </location>
</feature>
<dbReference type="Pfam" id="PF04060">
    <property type="entry name" value="FeS"/>
    <property type="match status" value="1"/>
</dbReference>
<keyword evidence="4" id="KW-0408">Iron</keyword>
<dbReference type="PROSITE" id="PS00198">
    <property type="entry name" value="4FE4S_FER_1"/>
    <property type="match status" value="1"/>
</dbReference>
<dbReference type="Proteomes" id="UP000005707">
    <property type="component" value="Unassembled WGS sequence"/>
</dbReference>
<dbReference type="Pfam" id="PF13237">
    <property type="entry name" value="Fer4_10"/>
    <property type="match status" value="1"/>
</dbReference>
<dbReference type="GO" id="GO:0051539">
    <property type="term" value="F:4 iron, 4 sulfur cluster binding"/>
    <property type="evidence" value="ECO:0007669"/>
    <property type="project" value="UniProtKB-KW"/>
</dbReference>
<evidence type="ECO:0000256" key="5">
    <source>
        <dbReference type="ARBA" id="ARBA00023014"/>
    </source>
</evidence>
<dbReference type="PANTHER" id="PTHR24960">
    <property type="entry name" value="PHOTOSYSTEM I IRON-SULFUR CENTER-RELATED"/>
    <property type="match status" value="1"/>
</dbReference>
<dbReference type="InterPro" id="IPR017896">
    <property type="entry name" value="4Fe4S_Fe-S-bd"/>
</dbReference>
<feature type="domain" description="4Fe-4S ferredoxin-type" evidence="6">
    <location>
        <begin position="36"/>
        <end position="64"/>
    </location>
</feature>
<reference evidence="8 9" key="1">
    <citation type="journal article" date="2011" name="J. Bacteriol.">
        <title>Genome sequence of Haloplasma contractile, an unusual contractile bacterium from a deep-sea anoxic brine lake.</title>
        <authorList>
            <person name="Antunes A."/>
            <person name="Alam I."/>
            <person name="El Dorry H."/>
            <person name="Siam R."/>
            <person name="Robertson A."/>
            <person name="Bajic V.B."/>
            <person name="Stingl U."/>
        </authorList>
    </citation>
    <scope>NUCLEOTIDE SEQUENCE [LARGE SCALE GENOMIC DNA]</scope>
    <source>
        <strain evidence="8 9">SSD-17B</strain>
    </source>
</reference>
<dbReference type="OrthoDB" id="9798098at2"/>
<dbReference type="InterPro" id="IPR009016">
    <property type="entry name" value="Fe_hydrogenase"/>
</dbReference>
<dbReference type="PANTHER" id="PTHR24960:SF79">
    <property type="entry name" value="PHOTOSYSTEM I IRON-SULFUR CENTER"/>
    <property type="match status" value="1"/>
</dbReference>
<organism evidence="8 9">
    <name type="scientific">Haloplasma contractile SSD-17B</name>
    <dbReference type="NCBI Taxonomy" id="1033810"/>
    <lineage>
        <taxon>Bacteria</taxon>
        <taxon>Bacillati</taxon>
        <taxon>Mycoplasmatota</taxon>
        <taxon>Mollicutes</taxon>
        <taxon>Haloplasmatales</taxon>
        <taxon>Haloplasmataceae</taxon>
        <taxon>Haloplasma</taxon>
    </lineage>
</organism>
<dbReference type="InParanoid" id="U2E7B9"/>
<dbReference type="Gene3D" id="3.30.70.20">
    <property type="match status" value="1"/>
</dbReference>
<proteinExistence type="predicted"/>
<dbReference type="STRING" id="1033810.HLPCO_002837"/>
<accession>U2E7B9</accession>
<dbReference type="EMBL" id="AFNU02000016">
    <property type="protein sequence ID" value="ERJ11098.1"/>
    <property type="molecule type" value="Genomic_DNA"/>
</dbReference>
<dbReference type="PROSITE" id="PS51379">
    <property type="entry name" value="4FE4S_FER_2"/>
    <property type="match status" value="2"/>
</dbReference>
<dbReference type="InterPro" id="IPR017900">
    <property type="entry name" value="4Fe4S_Fe_S_CS"/>
</dbReference>
<evidence type="ECO:0000259" key="7">
    <source>
        <dbReference type="PROSITE" id="PS51656"/>
    </source>
</evidence>
<evidence type="ECO:0000256" key="1">
    <source>
        <dbReference type="ARBA" id="ARBA00001966"/>
    </source>
</evidence>
<keyword evidence="5" id="KW-0411">Iron-sulfur</keyword>
<comment type="caution">
    <text evidence="8">The sequence shown here is derived from an EMBL/GenBank/DDBJ whole genome shotgun (WGS) entry which is preliminary data.</text>
</comment>
<reference evidence="8 9" key="2">
    <citation type="journal article" date="2013" name="PLoS ONE">
        <title>INDIGO - INtegrated Data Warehouse of MIcrobial GenOmes with Examples from the Red Sea Extremophiles.</title>
        <authorList>
            <person name="Alam I."/>
            <person name="Antunes A."/>
            <person name="Kamau A.A."/>
            <person name="Ba Alawi W."/>
            <person name="Kalkatawi M."/>
            <person name="Stingl U."/>
            <person name="Bajic V.B."/>
        </authorList>
    </citation>
    <scope>NUCLEOTIDE SEQUENCE [LARGE SCALE GENOMIC DNA]</scope>
    <source>
        <strain evidence="8 9">SSD-17B</strain>
    </source>
</reference>
<dbReference type="InterPro" id="IPR007202">
    <property type="entry name" value="4Fe-4S_dom"/>
</dbReference>
<keyword evidence="3" id="KW-0479">Metal-binding</keyword>
<evidence type="ECO:0000256" key="2">
    <source>
        <dbReference type="ARBA" id="ARBA00022485"/>
    </source>
</evidence>
<protein>
    <submittedName>
        <fullName evidence="8">Fe-S cluster domain protein</fullName>
    </submittedName>
</protein>
<keyword evidence="2" id="KW-0004">4Fe-4S</keyword>
<dbReference type="AlphaFoldDB" id="U2E7B9"/>
<dbReference type="RefSeq" id="WP_021031183.1">
    <property type="nucleotide sequence ID" value="NZ_AFNU02000016.1"/>
</dbReference>
<evidence type="ECO:0000313" key="8">
    <source>
        <dbReference type="EMBL" id="ERJ11098.1"/>
    </source>
</evidence>
<dbReference type="eggNOG" id="COG1145">
    <property type="taxonomic scope" value="Bacteria"/>
</dbReference>
<keyword evidence="9" id="KW-1185">Reference proteome</keyword>
<dbReference type="eggNOG" id="COG2000">
    <property type="taxonomic scope" value="Bacteria"/>
</dbReference>
<evidence type="ECO:0000259" key="6">
    <source>
        <dbReference type="PROSITE" id="PS51379"/>
    </source>
</evidence>
<gene>
    <name evidence="8" type="ORF">HLPCO_002837</name>
</gene>
<dbReference type="InterPro" id="IPR050157">
    <property type="entry name" value="PSI_iron-sulfur_center"/>
</dbReference>
<dbReference type="SUPFAM" id="SSF54862">
    <property type="entry name" value="4Fe-4S ferredoxins"/>
    <property type="match status" value="1"/>
</dbReference>
<comment type="cofactor">
    <cofactor evidence="1">
        <name>[4Fe-4S] cluster</name>
        <dbReference type="ChEBI" id="CHEBI:49883"/>
    </cofactor>
</comment>
<evidence type="ECO:0000256" key="4">
    <source>
        <dbReference type="ARBA" id="ARBA00023004"/>
    </source>
</evidence>
<dbReference type="InterPro" id="IPR004108">
    <property type="entry name" value="Fe_hydrogenase_lsu_C"/>
</dbReference>
<dbReference type="PROSITE" id="PS51656">
    <property type="entry name" value="4FE4S"/>
    <property type="match status" value="1"/>
</dbReference>
<dbReference type="Gene3D" id="3.40.950.10">
    <property type="entry name" value="Fe-only Hydrogenase (Larger Subunit), Chain L, domain 3"/>
    <property type="match status" value="1"/>
</dbReference>
<dbReference type="Gene3D" id="1.10.15.40">
    <property type="entry name" value="Electron transport complex subunit B, putative Fe-S cluster"/>
    <property type="match status" value="1"/>
</dbReference>
<sequence length="423" mass="48782">MKGNNHHIKINYDSCIGCTRCMRVCPTEALRIKKQKVYFIEERCIHCGHCVDTCHLHGFKVQDDVSLHIDDEKYNVLILPNGIFGTFSNIRDYLQLRDRLIEKGFDEVVDLSIYSELLAEKIEAFIKREYNYPYIYTNCPTVIRLIQLRYPSLIKHIIPFECVFEIAAKITRKIITENKNIQDDALNIIYLTECLSNLFSIKQPITKEHSEIDQVLLLTNFLKEFTSSKHQSLKSNQTFNLSKKGILLAKNSGLKNLTMIDDYISVDGIDHVDRILKKAEIDQLSNIKLIEAYSCRGGCIGGSYCIEDVFIGKSKLNHLVNEIDESYQETDQYKQIASYFKDESIEFEKNIHSKNISLLDQDFISSLKKLQRVNELVNKLPQIDCSACGSPSCRALAEDIVRGEKKITDCIVLNTKRREENER</sequence>
<evidence type="ECO:0000313" key="9">
    <source>
        <dbReference type="Proteomes" id="UP000005707"/>
    </source>
</evidence>
<feature type="domain" description="4Fe-4S" evidence="7">
    <location>
        <begin position="368"/>
        <end position="423"/>
    </location>
</feature>
<evidence type="ECO:0000256" key="3">
    <source>
        <dbReference type="ARBA" id="ARBA00022723"/>
    </source>
</evidence>
<dbReference type="GO" id="GO:0046872">
    <property type="term" value="F:metal ion binding"/>
    <property type="evidence" value="ECO:0007669"/>
    <property type="project" value="UniProtKB-KW"/>
</dbReference>
<dbReference type="SUPFAM" id="SSF53920">
    <property type="entry name" value="Fe-only hydrogenase"/>
    <property type="match status" value="1"/>
</dbReference>
<dbReference type="Pfam" id="PF02906">
    <property type="entry name" value="Fe_hyd_lg_C"/>
    <property type="match status" value="1"/>
</dbReference>
<name>U2E7B9_9MOLU</name>
<dbReference type="eggNOG" id="COG4624">
    <property type="taxonomic scope" value="Bacteria"/>
</dbReference>